<evidence type="ECO:0000259" key="4">
    <source>
        <dbReference type="Pfam" id="PF14304"/>
    </source>
</evidence>
<comment type="subcellular location">
    <subcellularLocation>
        <location evidence="1">Nucleus</location>
    </subcellularLocation>
</comment>
<dbReference type="AlphaFoldDB" id="A0A9Q5MZU5"/>
<dbReference type="Proteomes" id="UP000757232">
    <property type="component" value="Unassembled WGS sequence"/>
</dbReference>
<gene>
    <name evidence="6" type="ORF">A7U60_g7612</name>
</gene>
<feature type="compositionally biased region" description="Pro residues" evidence="3">
    <location>
        <begin position="232"/>
        <end position="247"/>
    </location>
</feature>
<comment type="caution">
    <text evidence="6">The sequence shown here is derived from an EMBL/GenBank/DDBJ whole genome shotgun (WGS) entry which is preliminary data.</text>
</comment>
<evidence type="ECO:0000313" key="7">
    <source>
        <dbReference type="Proteomes" id="UP000757232"/>
    </source>
</evidence>
<feature type="domain" description="Transcription termination and cleavage factor C-terminal" evidence="4">
    <location>
        <begin position="282"/>
        <end position="318"/>
    </location>
</feature>
<dbReference type="InterPro" id="IPR038192">
    <property type="entry name" value="CSTF_C_sf"/>
</dbReference>
<dbReference type="PANTHER" id="PTHR45735:SF2">
    <property type="entry name" value="CLEAVAGE STIMULATION FACTOR SUBUNIT 2"/>
    <property type="match status" value="1"/>
</dbReference>
<dbReference type="Gene3D" id="1.25.40.630">
    <property type="match status" value="1"/>
</dbReference>
<dbReference type="GO" id="GO:0005847">
    <property type="term" value="C:mRNA cleavage and polyadenylation specificity factor complex"/>
    <property type="evidence" value="ECO:0007669"/>
    <property type="project" value="TreeGrafter"/>
</dbReference>
<dbReference type="InterPro" id="IPR025742">
    <property type="entry name" value="CSTF2_hinge"/>
</dbReference>
<dbReference type="InterPro" id="IPR026896">
    <property type="entry name" value="CSTF_C"/>
</dbReference>
<evidence type="ECO:0008006" key="8">
    <source>
        <dbReference type="Google" id="ProtNLM"/>
    </source>
</evidence>
<feature type="compositionally biased region" description="Basic and acidic residues" evidence="3">
    <location>
        <begin position="49"/>
        <end position="68"/>
    </location>
</feature>
<dbReference type="PANTHER" id="PTHR45735">
    <property type="entry name" value="CLEAVAGE STIMULATION FACTOR SUBUNIT 2"/>
    <property type="match status" value="1"/>
</dbReference>
<keyword evidence="2" id="KW-0539">Nucleus</keyword>
<protein>
    <recommendedName>
        <fullName evidence="8">Cleavage stimulation factor subunit 2 hinge domain-containing protein</fullName>
    </recommendedName>
</protein>
<evidence type="ECO:0000256" key="1">
    <source>
        <dbReference type="ARBA" id="ARBA00004123"/>
    </source>
</evidence>
<feature type="region of interest" description="Disordered" evidence="3">
    <location>
        <begin position="49"/>
        <end position="73"/>
    </location>
</feature>
<feature type="compositionally biased region" description="Low complexity" evidence="3">
    <location>
        <begin position="210"/>
        <end position="231"/>
    </location>
</feature>
<evidence type="ECO:0000313" key="6">
    <source>
        <dbReference type="EMBL" id="OCB85307.1"/>
    </source>
</evidence>
<organism evidence="6 7">
    <name type="scientific">Sanghuangporus baumii</name>
    <name type="common">Phellinus baumii</name>
    <dbReference type="NCBI Taxonomy" id="108892"/>
    <lineage>
        <taxon>Eukaryota</taxon>
        <taxon>Fungi</taxon>
        <taxon>Dikarya</taxon>
        <taxon>Basidiomycota</taxon>
        <taxon>Agaricomycotina</taxon>
        <taxon>Agaricomycetes</taxon>
        <taxon>Hymenochaetales</taxon>
        <taxon>Hymenochaetaceae</taxon>
        <taxon>Sanghuangporus</taxon>
    </lineage>
</organism>
<evidence type="ECO:0000256" key="3">
    <source>
        <dbReference type="SAM" id="MobiDB-lite"/>
    </source>
</evidence>
<proteinExistence type="predicted"/>
<dbReference type="OrthoDB" id="272703at2759"/>
<reference evidence="6" key="1">
    <citation type="submission" date="2016-06" db="EMBL/GenBank/DDBJ databases">
        <title>Draft Genome sequence of the fungus Inonotus baumii.</title>
        <authorList>
            <person name="Zhu H."/>
            <person name="Lin W."/>
        </authorList>
    </citation>
    <scope>NUCLEOTIDE SEQUENCE</scope>
    <source>
        <strain evidence="6">821</strain>
    </source>
</reference>
<feature type="compositionally biased region" description="Low complexity" evidence="3">
    <location>
        <begin position="156"/>
        <end position="172"/>
    </location>
</feature>
<dbReference type="GO" id="GO:0031124">
    <property type="term" value="P:mRNA 3'-end processing"/>
    <property type="evidence" value="ECO:0007669"/>
    <property type="project" value="InterPro"/>
</dbReference>
<feature type="region of interest" description="Disordered" evidence="3">
    <location>
        <begin position="156"/>
        <end position="279"/>
    </location>
</feature>
<dbReference type="GO" id="GO:0003729">
    <property type="term" value="F:mRNA binding"/>
    <property type="evidence" value="ECO:0007669"/>
    <property type="project" value="TreeGrafter"/>
</dbReference>
<feature type="domain" description="Cleavage stimulation factor subunit 2 hinge" evidence="5">
    <location>
        <begin position="71"/>
        <end position="150"/>
    </location>
</feature>
<name>A0A9Q5MZU5_SANBA</name>
<accession>A0A9Q5MZU5</accession>
<keyword evidence="7" id="KW-1185">Reference proteome</keyword>
<feature type="compositionally biased region" description="Low complexity" evidence="3">
    <location>
        <begin position="248"/>
        <end position="269"/>
    </location>
</feature>
<dbReference type="Pfam" id="PF14327">
    <property type="entry name" value="CSTF2_hinge"/>
    <property type="match status" value="1"/>
</dbReference>
<dbReference type="Pfam" id="PF14304">
    <property type="entry name" value="CSTF_C"/>
    <property type="match status" value="1"/>
</dbReference>
<feature type="compositionally biased region" description="Pro residues" evidence="3">
    <location>
        <begin position="196"/>
        <end position="209"/>
    </location>
</feature>
<evidence type="ECO:0000256" key="2">
    <source>
        <dbReference type="ARBA" id="ARBA00023242"/>
    </source>
</evidence>
<sequence>MSAVRNLNNTDCGGRNLRIDLADSDPYLEGKTTVHGEIIDAGETRAQWRQREFKRDDDRSRGPDREFLKSLPPGVPLAPGVTALDAISHRLATIEPAQLTEVLAQMKAFVINHPEQARTLLVSHPQLAYGLFQALLLNRIVDPAILQRMLAATQAATSTPTPGGVPAPGASTPRPPAPPQAVQHTTAQMPPVSSIPAPPTPSQFPPFPPNLQQQQAPSPVPPAQHQAYYHQPTPPHQPAPPVVPPPVQSSTPVAGAPAASSAPVPSAAPAAPPQINLPDNIDPAQRAMLQHVLALPLEQVQSLPPIEREAIMLLRAQFLKPPAA</sequence>
<dbReference type="Gene3D" id="1.10.20.70">
    <property type="entry name" value="Transcription termination and cleavage factor, C-terminal domain"/>
    <property type="match status" value="1"/>
</dbReference>
<evidence type="ECO:0000259" key="5">
    <source>
        <dbReference type="Pfam" id="PF14327"/>
    </source>
</evidence>
<dbReference type="EMBL" id="LNZH02000210">
    <property type="protein sequence ID" value="OCB85307.1"/>
    <property type="molecule type" value="Genomic_DNA"/>
</dbReference>